<dbReference type="Gene3D" id="3.50.50.60">
    <property type="entry name" value="FAD/NAD(P)-binding domain"/>
    <property type="match status" value="1"/>
</dbReference>
<dbReference type="GO" id="GO:0016709">
    <property type="term" value="F:oxidoreductase activity, acting on paired donors, with incorporation or reduction of molecular oxygen, NAD(P)H as one donor, and incorporation of one atom of oxygen"/>
    <property type="evidence" value="ECO:0007669"/>
    <property type="project" value="UniProtKB-ARBA"/>
</dbReference>
<evidence type="ECO:0000259" key="4">
    <source>
        <dbReference type="Pfam" id="PF01494"/>
    </source>
</evidence>
<evidence type="ECO:0000256" key="2">
    <source>
        <dbReference type="ARBA" id="ARBA00022630"/>
    </source>
</evidence>
<proteinExistence type="predicted"/>
<dbReference type="Gene3D" id="3.30.70.2450">
    <property type="match status" value="1"/>
</dbReference>
<dbReference type="InterPro" id="IPR050641">
    <property type="entry name" value="RIFMO-like"/>
</dbReference>
<dbReference type="RefSeq" id="WP_167477926.1">
    <property type="nucleotide sequence ID" value="NZ_CP046172.1"/>
</dbReference>
<comment type="cofactor">
    <cofactor evidence="1">
        <name>FAD</name>
        <dbReference type="ChEBI" id="CHEBI:57692"/>
    </cofactor>
</comment>
<dbReference type="InterPro" id="IPR002938">
    <property type="entry name" value="FAD-bd"/>
</dbReference>
<reference evidence="5 6" key="1">
    <citation type="journal article" date="2019" name="ACS Chem. Biol.">
        <title>Identification and Mobilization of a Cryptic Antibiotic Biosynthesis Gene Locus from a Human-Pathogenic Nocardia Isolate.</title>
        <authorList>
            <person name="Herisse M."/>
            <person name="Ishida K."/>
            <person name="Porter J.L."/>
            <person name="Howden B."/>
            <person name="Hertweck C."/>
            <person name="Stinear T.P."/>
            <person name="Pidot S.J."/>
        </authorList>
    </citation>
    <scope>NUCLEOTIDE SEQUENCE [LARGE SCALE GENOMIC DNA]</scope>
    <source>
        <strain evidence="5 6">AUSMDU00012717</strain>
    </source>
</reference>
<evidence type="ECO:0000313" key="6">
    <source>
        <dbReference type="Proteomes" id="UP000503540"/>
    </source>
</evidence>
<dbReference type="Proteomes" id="UP000503540">
    <property type="component" value="Chromosome"/>
</dbReference>
<dbReference type="KEGG" id="nah:F5544_39580"/>
<keyword evidence="5" id="KW-0560">Oxidoreductase</keyword>
<dbReference type="Gene3D" id="3.40.30.120">
    <property type="match status" value="1"/>
</dbReference>
<protein>
    <submittedName>
        <fullName evidence="5">FAD-binding monooxygenase</fullName>
    </submittedName>
</protein>
<dbReference type="PANTHER" id="PTHR43004:SF19">
    <property type="entry name" value="BINDING MONOOXYGENASE, PUTATIVE (JCVI)-RELATED"/>
    <property type="match status" value="1"/>
</dbReference>
<keyword evidence="2" id="KW-0285">Flavoprotein</keyword>
<dbReference type="AlphaFoldDB" id="A0A6G9YR88"/>
<dbReference type="SUPFAM" id="SSF51905">
    <property type="entry name" value="FAD/NAD(P)-binding domain"/>
    <property type="match status" value="1"/>
</dbReference>
<keyword evidence="3" id="KW-0274">FAD</keyword>
<dbReference type="InterPro" id="IPR036188">
    <property type="entry name" value="FAD/NAD-bd_sf"/>
</dbReference>
<keyword evidence="5" id="KW-0503">Monooxygenase</keyword>
<accession>A0A6G9YR88</accession>
<keyword evidence="6" id="KW-1185">Reference proteome</keyword>
<name>A0A6G9YR88_9NOCA</name>
<sequence length="504" mass="53934">MDTDVIVVGAGPTGLLLAAELALCGVKPIVLERQPHPRELPKANGLGGLIVRMLEYRGLLERLPAGTFHGMAPGFPFGGVNVDFTPLKADRMQLLLLPQPRLERLLGERADELGAQVRRGHVLVALHQDDTSVTAEIQGPEGDYRLRARYLVGCDGGGSTVRALAEIPFPGTTYPEVTRLGHVAMPDSVTLLDNGDLDVPGIGVVRAGFTRTERGMVAIASFTPEVLLVSATEDDPAAPGDDQPVTLPELRASLTRVLGVDLPLGEPIWLSRFRAQARQAQRYRDGRVFLAGDAAHLFPTGGIALNVGLLDAVDLGWKLAAEVNGWAPTDLLDTYHGERYPVGARALRHSRAQAALASGGDEDAIALREIFQELLRDEQPVRRVCDMLSGTEIRYPAADAHPLVGAFAPDLALSTADGRTSVAGLMRSGRPVLLDLADRADIRETAGDWADRVDIRTADADDPVAAALLIRPDARIAWAVAPGASADSARTSLRDALTRWFGQP</sequence>
<dbReference type="EMBL" id="CP046172">
    <property type="protein sequence ID" value="QIS15734.1"/>
    <property type="molecule type" value="Genomic_DNA"/>
</dbReference>
<gene>
    <name evidence="5" type="ORF">F5544_39580</name>
</gene>
<evidence type="ECO:0000313" key="5">
    <source>
        <dbReference type="EMBL" id="QIS15734.1"/>
    </source>
</evidence>
<dbReference type="PANTHER" id="PTHR43004">
    <property type="entry name" value="TRK SYSTEM POTASSIUM UPTAKE PROTEIN"/>
    <property type="match status" value="1"/>
</dbReference>
<dbReference type="Pfam" id="PF21274">
    <property type="entry name" value="Rng_hyd_C"/>
    <property type="match status" value="1"/>
</dbReference>
<evidence type="ECO:0000256" key="3">
    <source>
        <dbReference type="ARBA" id="ARBA00022827"/>
    </source>
</evidence>
<feature type="domain" description="FAD-binding" evidence="4">
    <location>
        <begin position="2"/>
        <end position="349"/>
    </location>
</feature>
<dbReference type="PRINTS" id="PR00420">
    <property type="entry name" value="RNGMNOXGNASE"/>
</dbReference>
<dbReference type="GO" id="GO:0071949">
    <property type="term" value="F:FAD binding"/>
    <property type="evidence" value="ECO:0007669"/>
    <property type="project" value="InterPro"/>
</dbReference>
<dbReference type="Pfam" id="PF01494">
    <property type="entry name" value="FAD_binding_3"/>
    <property type="match status" value="1"/>
</dbReference>
<organism evidence="5 6">
    <name type="scientific">Nocardia arthritidis</name>
    <dbReference type="NCBI Taxonomy" id="228602"/>
    <lineage>
        <taxon>Bacteria</taxon>
        <taxon>Bacillati</taxon>
        <taxon>Actinomycetota</taxon>
        <taxon>Actinomycetes</taxon>
        <taxon>Mycobacteriales</taxon>
        <taxon>Nocardiaceae</taxon>
        <taxon>Nocardia</taxon>
    </lineage>
</organism>
<evidence type="ECO:0000256" key="1">
    <source>
        <dbReference type="ARBA" id="ARBA00001974"/>
    </source>
</evidence>